<evidence type="ECO:0000313" key="13">
    <source>
        <dbReference type="EMBL" id="KRL13120.1"/>
    </source>
</evidence>
<evidence type="ECO:0000256" key="4">
    <source>
        <dbReference type="ARBA" id="ARBA00022670"/>
    </source>
</evidence>
<comment type="subcellular location">
    <subcellularLocation>
        <location evidence="9">Cytoplasm</location>
    </subcellularLocation>
</comment>
<dbReference type="PROSITE" id="PS00759">
    <property type="entry name" value="ARGE_DAPE_CPG2_2"/>
    <property type="match status" value="1"/>
</dbReference>
<dbReference type="EC" id="3.4.11.4" evidence="9"/>
<dbReference type="InterPro" id="IPR036264">
    <property type="entry name" value="Bact_exopeptidase_dim_dom"/>
</dbReference>
<gene>
    <name evidence="9" type="primary">pepT</name>
    <name evidence="13" type="ORF">FD09_GL002664</name>
</gene>
<keyword evidence="9" id="KW-0963">Cytoplasm</keyword>
<proteinExistence type="inferred from homology"/>
<dbReference type="InterPro" id="IPR010161">
    <property type="entry name" value="Peptidase_M20B"/>
</dbReference>
<dbReference type="GO" id="GO:0005829">
    <property type="term" value="C:cytosol"/>
    <property type="evidence" value="ECO:0007669"/>
    <property type="project" value="TreeGrafter"/>
</dbReference>
<protein>
    <recommendedName>
        <fullName evidence="9">Peptidase T</fullName>
        <ecNumber evidence="9">3.4.11.4</ecNumber>
    </recommendedName>
    <alternativeName>
        <fullName evidence="9">Aminotripeptidase</fullName>
        <shortName evidence="9">Tripeptidase</shortName>
    </alternativeName>
    <alternativeName>
        <fullName evidence="9">Tripeptide aminopeptidase</fullName>
    </alternativeName>
</protein>
<evidence type="ECO:0000313" key="14">
    <source>
        <dbReference type="Proteomes" id="UP000051330"/>
    </source>
</evidence>
<dbReference type="PROSITE" id="PS00758">
    <property type="entry name" value="ARGE_DAPE_CPG2_1"/>
    <property type="match status" value="1"/>
</dbReference>
<dbReference type="PATRIC" id="fig|1423792.3.peg.2716"/>
<keyword evidence="7 9" id="KW-0862">Zinc</keyword>
<comment type="function">
    <text evidence="9">Cleaves the N-terminal amino acid of tripeptides.</text>
</comment>
<dbReference type="HAMAP" id="MF_00550">
    <property type="entry name" value="Aminopeptidase_M20"/>
    <property type="match status" value="1"/>
</dbReference>
<dbReference type="GO" id="GO:0008270">
    <property type="term" value="F:zinc ion binding"/>
    <property type="evidence" value="ECO:0007669"/>
    <property type="project" value="UniProtKB-UniRule"/>
</dbReference>
<feature type="active site" evidence="9 10">
    <location>
        <position position="86"/>
    </location>
</feature>
<dbReference type="PIRSF" id="PIRSF037215">
    <property type="entry name" value="Peptidase_M20B"/>
    <property type="match status" value="1"/>
</dbReference>
<evidence type="ECO:0000256" key="3">
    <source>
        <dbReference type="ARBA" id="ARBA00022438"/>
    </source>
</evidence>
<dbReference type="NCBIfam" id="NF003976">
    <property type="entry name" value="PRK05469.1"/>
    <property type="match status" value="1"/>
</dbReference>
<feature type="domain" description="Peptidase M20 dimerisation" evidence="12">
    <location>
        <begin position="213"/>
        <end position="313"/>
    </location>
</feature>
<organism evidence="13 14">
    <name type="scientific">Schleiferilactobacillus perolens DSM 12744</name>
    <dbReference type="NCBI Taxonomy" id="1423792"/>
    <lineage>
        <taxon>Bacteria</taxon>
        <taxon>Bacillati</taxon>
        <taxon>Bacillota</taxon>
        <taxon>Bacilli</taxon>
        <taxon>Lactobacillales</taxon>
        <taxon>Lactobacillaceae</taxon>
        <taxon>Schleiferilactobacillus</taxon>
    </lineage>
</organism>
<dbReference type="GO" id="GO:0043171">
    <property type="term" value="P:peptide catabolic process"/>
    <property type="evidence" value="ECO:0007669"/>
    <property type="project" value="UniProtKB-UniRule"/>
</dbReference>
<dbReference type="InterPro" id="IPR001261">
    <property type="entry name" value="ArgE/DapE_CS"/>
</dbReference>
<dbReference type="PANTHER" id="PTHR42994:SF1">
    <property type="entry name" value="PEPTIDASE T"/>
    <property type="match status" value="1"/>
</dbReference>
<dbReference type="SUPFAM" id="SSF55031">
    <property type="entry name" value="Bacterial exopeptidase dimerisation domain"/>
    <property type="match status" value="1"/>
</dbReference>
<dbReference type="CDD" id="cd03892">
    <property type="entry name" value="M20_peptT"/>
    <property type="match status" value="1"/>
</dbReference>
<dbReference type="InterPro" id="IPR011650">
    <property type="entry name" value="Peptidase_M20_dimer"/>
</dbReference>
<sequence length="415" mass="46156">MTTTKYPTLIPRFLRYVKINTRSDENSTTIPSSEREVKFLQQLVTELKEIGLTDAVYHDDNGYVTATIPSNIDRTVPTIGFLAHVDTADFNAEGVNPQIVKNYDGHSVIPLDKKGEYTLDPKDFPALKKYQGHTLITTDGSTLLGSDDKSGVAEIFSLVEYLLAHPEIEHGDIRIGFGPDEEIGTGADHFKVPRFNADFAYTVDGGPLGQLEYETFSAAALHVDIKGKNVHPSTAYHTMINAIQLGIDYQNALPQNEVPEETKDREGFFHLLSFNGTPDHAELDYIIRDFERSGLTARKEKAQAIADQLNSQLDEPRVTVEMHDQYYNMIDVMKDHMDVVKLAEQAMHNLDITPDETPVRGGTDGSKISFMGLPTPNLFAGGENMHGRFEFVSEQTMAQAVDVLVEIVKLNAADH</sequence>
<dbReference type="AlphaFoldDB" id="A0A0R1MYB2"/>
<dbReference type="GO" id="GO:0006508">
    <property type="term" value="P:proteolysis"/>
    <property type="evidence" value="ECO:0007669"/>
    <property type="project" value="UniProtKB-UniRule"/>
</dbReference>
<dbReference type="OrthoDB" id="9804934at2"/>
<evidence type="ECO:0000256" key="1">
    <source>
        <dbReference type="ARBA" id="ARBA00000870"/>
    </source>
</evidence>
<dbReference type="NCBIfam" id="NF009920">
    <property type="entry name" value="PRK13381.1"/>
    <property type="match status" value="1"/>
</dbReference>
<keyword evidence="4 9" id="KW-0645">Protease</keyword>
<evidence type="ECO:0000256" key="2">
    <source>
        <dbReference type="ARBA" id="ARBA00009692"/>
    </source>
</evidence>
<keyword evidence="6 9" id="KW-0378">Hydrolase</keyword>
<dbReference type="PANTHER" id="PTHR42994">
    <property type="entry name" value="PEPTIDASE T"/>
    <property type="match status" value="1"/>
</dbReference>
<dbReference type="Pfam" id="PF01546">
    <property type="entry name" value="Peptidase_M20"/>
    <property type="match status" value="1"/>
</dbReference>
<evidence type="ECO:0000256" key="8">
    <source>
        <dbReference type="ARBA" id="ARBA00023049"/>
    </source>
</evidence>
<evidence type="ECO:0000259" key="12">
    <source>
        <dbReference type="Pfam" id="PF07687"/>
    </source>
</evidence>
<keyword evidence="3 9" id="KW-0031">Aminopeptidase</keyword>
<accession>A0A0R1MYB2</accession>
<comment type="similarity">
    <text evidence="2 9">Belongs to the peptidase M20B family.</text>
</comment>
<evidence type="ECO:0000256" key="9">
    <source>
        <dbReference type="HAMAP-Rule" id="MF_00550"/>
    </source>
</evidence>
<feature type="binding site" evidence="9 11">
    <location>
        <position position="204"/>
    </location>
    <ligand>
        <name>Zn(2+)</name>
        <dbReference type="ChEBI" id="CHEBI:29105"/>
        <label>1</label>
    </ligand>
</feature>
<feature type="active site" description="Proton acceptor" evidence="9 10">
    <location>
        <position position="181"/>
    </location>
</feature>
<keyword evidence="14" id="KW-1185">Reference proteome</keyword>
<dbReference type="GO" id="GO:0008237">
    <property type="term" value="F:metallopeptidase activity"/>
    <property type="evidence" value="ECO:0007669"/>
    <property type="project" value="UniProtKB-KW"/>
</dbReference>
<dbReference type="GO" id="GO:0045148">
    <property type="term" value="F:tripeptide aminopeptidase activity"/>
    <property type="evidence" value="ECO:0007669"/>
    <property type="project" value="UniProtKB-UniRule"/>
</dbReference>
<dbReference type="InterPro" id="IPR002933">
    <property type="entry name" value="Peptidase_M20"/>
</dbReference>
<dbReference type="Gene3D" id="3.30.70.360">
    <property type="match status" value="1"/>
</dbReference>
<dbReference type="Proteomes" id="UP000051330">
    <property type="component" value="Unassembled WGS sequence"/>
</dbReference>
<feature type="binding site" evidence="9 11">
    <location>
        <position position="84"/>
    </location>
    <ligand>
        <name>Zn(2+)</name>
        <dbReference type="ChEBI" id="CHEBI:29105"/>
        <label>1</label>
    </ligand>
</feature>
<dbReference type="SUPFAM" id="SSF53187">
    <property type="entry name" value="Zn-dependent exopeptidases"/>
    <property type="match status" value="1"/>
</dbReference>
<comment type="caution">
    <text evidence="13">The sequence shown here is derived from an EMBL/GenBank/DDBJ whole genome shotgun (WGS) entry which is preliminary data.</text>
</comment>
<evidence type="ECO:0000256" key="11">
    <source>
        <dbReference type="PIRSR" id="PIRSR037215-2"/>
    </source>
</evidence>
<reference evidence="13 14" key="1">
    <citation type="journal article" date="2015" name="Genome Announc.">
        <title>Expanding the biotechnology potential of lactobacilli through comparative genomics of 213 strains and associated genera.</title>
        <authorList>
            <person name="Sun Z."/>
            <person name="Harris H.M."/>
            <person name="McCann A."/>
            <person name="Guo C."/>
            <person name="Argimon S."/>
            <person name="Zhang W."/>
            <person name="Yang X."/>
            <person name="Jeffery I.B."/>
            <person name="Cooney J.C."/>
            <person name="Kagawa T.F."/>
            <person name="Liu W."/>
            <person name="Song Y."/>
            <person name="Salvetti E."/>
            <person name="Wrobel A."/>
            <person name="Rasinkangas P."/>
            <person name="Parkhill J."/>
            <person name="Rea M.C."/>
            <person name="O'Sullivan O."/>
            <person name="Ritari J."/>
            <person name="Douillard F.P."/>
            <person name="Paul Ross R."/>
            <person name="Yang R."/>
            <person name="Briner A.E."/>
            <person name="Felis G.E."/>
            <person name="de Vos W.M."/>
            <person name="Barrangou R."/>
            <person name="Klaenhammer T.R."/>
            <person name="Caufield P.W."/>
            <person name="Cui Y."/>
            <person name="Zhang H."/>
            <person name="O'Toole P.W."/>
        </authorList>
    </citation>
    <scope>NUCLEOTIDE SEQUENCE [LARGE SCALE GENOMIC DNA]</scope>
    <source>
        <strain evidence="13 14">DSM 12744</strain>
    </source>
</reference>
<dbReference type="RefSeq" id="WP_057820156.1">
    <property type="nucleotide sequence ID" value="NZ_AZEC01000005.1"/>
</dbReference>
<dbReference type="STRING" id="1423792.FD09_GL002664"/>
<comment type="cofactor">
    <cofactor evidence="9 11">
        <name>Zn(2+)</name>
        <dbReference type="ChEBI" id="CHEBI:29105"/>
    </cofactor>
    <text evidence="9 11">Binds 2 Zn(2+) ions per subunit.</text>
</comment>
<comment type="catalytic activity">
    <reaction evidence="1 9">
        <text>Release of the N-terminal residue from a tripeptide.</text>
        <dbReference type="EC" id="3.4.11.4"/>
    </reaction>
</comment>
<feature type="binding site" evidence="9 11">
    <location>
        <position position="386"/>
    </location>
    <ligand>
        <name>Zn(2+)</name>
        <dbReference type="ChEBI" id="CHEBI:29105"/>
        <label>2</label>
    </ligand>
</feature>
<feature type="binding site" evidence="9 11">
    <location>
        <position position="182"/>
    </location>
    <ligand>
        <name>Zn(2+)</name>
        <dbReference type="ChEBI" id="CHEBI:29105"/>
        <label>2</label>
    </ligand>
</feature>
<keyword evidence="5 9" id="KW-0479">Metal-binding</keyword>
<name>A0A0R1MYB2_9LACO</name>
<evidence type="ECO:0000256" key="6">
    <source>
        <dbReference type="ARBA" id="ARBA00022801"/>
    </source>
</evidence>
<dbReference type="NCBIfam" id="TIGR01882">
    <property type="entry name" value="peptidase-T"/>
    <property type="match status" value="1"/>
</dbReference>
<feature type="binding site" evidence="9 11">
    <location>
        <position position="147"/>
    </location>
    <ligand>
        <name>Zn(2+)</name>
        <dbReference type="ChEBI" id="CHEBI:29105"/>
        <label>2</label>
    </ligand>
</feature>
<evidence type="ECO:0000256" key="5">
    <source>
        <dbReference type="ARBA" id="ARBA00022723"/>
    </source>
</evidence>
<evidence type="ECO:0000256" key="7">
    <source>
        <dbReference type="ARBA" id="ARBA00022833"/>
    </source>
</evidence>
<evidence type="ECO:0000256" key="10">
    <source>
        <dbReference type="PIRSR" id="PIRSR037215-1"/>
    </source>
</evidence>
<feature type="binding site" evidence="9 11">
    <location>
        <position position="147"/>
    </location>
    <ligand>
        <name>Zn(2+)</name>
        <dbReference type="ChEBI" id="CHEBI:29105"/>
        <label>1</label>
    </ligand>
</feature>
<dbReference type="Gene3D" id="3.40.630.10">
    <property type="entry name" value="Zn peptidases"/>
    <property type="match status" value="1"/>
</dbReference>
<keyword evidence="8 9" id="KW-0482">Metalloprotease</keyword>
<dbReference type="EMBL" id="AZEC01000005">
    <property type="protein sequence ID" value="KRL13120.1"/>
    <property type="molecule type" value="Genomic_DNA"/>
</dbReference>
<dbReference type="Pfam" id="PF07687">
    <property type="entry name" value="M20_dimer"/>
    <property type="match status" value="1"/>
</dbReference>